<feature type="non-terminal residue" evidence="3">
    <location>
        <position position="531"/>
    </location>
</feature>
<feature type="region of interest" description="Disordered" evidence="1">
    <location>
        <begin position="367"/>
        <end position="425"/>
    </location>
</feature>
<protein>
    <recommendedName>
        <fullName evidence="2">DNA helicase Pif1-like 2B domain-containing protein</fullName>
    </recommendedName>
</protein>
<feature type="compositionally biased region" description="Low complexity" evidence="1">
    <location>
        <begin position="381"/>
        <end position="393"/>
    </location>
</feature>
<dbReference type="PANTHER" id="PTHR10492">
    <property type="match status" value="1"/>
</dbReference>
<comment type="caution">
    <text evidence="3">The sequence shown here is derived from an EMBL/GenBank/DDBJ whole genome shotgun (WGS) entry which is preliminary data.</text>
</comment>
<keyword evidence="4" id="KW-1185">Reference proteome</keyword>
<reference evidence="3" key="1">
    <citation type="submission" date="2023-10" db="EMBL/GenBank/DDBJ databases">
        <authorList>
            <person name="Chen Y."/>
            <person name="Shah S."/>
            <person name="Dougan E. K."/>
            <person name="Thang M."/>
            <person name="Chan C."/>
        </authorList>
    </citation>
    <scope>NUCLEOTIDE SEQUENCE [LARGE SCALE GENOMIC DNA]</scope>
</reference>
<name>A0ABN9UI71_9DINO</name>
<evidence type="ECO:0000313" key="4">
    <source>
        <dbReference type="Proteomes" id="UP001189429"/>
    </source>
</evidence>
<sequence>MPWWDSVAVRKFRLHRDMRATVDAAFAEFCLRVGDGARASPPFENVDREYEACVVELPDAVLAPHSWRPEDLLEWVCEGFTTVEPAQWYQYYASRAVVTPTNDAADALNALMHAKLPRDAEVVSRSHDVAIAEVDHGDTYTTEFLNSIQTAGPPPHELRLRSGSLVIPLRNFAPRRGLCNGARLVVETLRSYFLVARIVAARIGDRIEHLLEDHSGNYDVAVLSCNFTRADLSMLPLTPRDLQRRLGSPFDDHTSTEGLFRPHAYLFRGPMCGGHWFVVISAPSCSNAPSTSNTLALCDSLFARPHVIPPSDLDRMLAIWASKIAWNSVGDVHCDWLARLGRFAVPDAFAGIEAALVGAKRLPLWPQGAPGSAQTADQAVEKASAAAAAASKRSAAEHARKEARRKQAEEAAAKQREEERVRLAAEAAQRKRAEEAAARRREEEERARLAAEAAQRRANMEAATVRAPEVLRRAGALAEAAEARAASLSRDGEAIRLAAEAAAQAQARASEAAARGALGAAELERRAGDLA</sequence>
<gene>
    <name evidence="3" type="ORF">PCOR1329_LOCUS48756</name>
</gene>
<evidence type="ECO:0000256" key="1">
    <source>
        <dbReference type="SAM" id="MobiDB-lite"/>
    </source>
</evidence>
<dbReference type="Pfam" id="PF21530">
    <property type="entry name" value="Pif1_2B_dom"/>
    <property type="match status" value="1"/>
</dbReference>
<accession>A0ABN9UI71</accession>
<dbReference type="InterPro" id="IPR049163">
    <property type="entry name" value="Pif1-like_2B_dom"/>
</dbReference>
<dbReference type="EMBL" id="CAUYUJ010015893">
    <property type="protein sequence ID" value="CAK0859363.1"/>
    <property type="molecule type" value="Genomic_DNA"/>
</dbReference>
<dbReference type="Proteomes" id="UP001189429">
    <property type="component" value="Unassembled WGS sequence"/>
</dbReference>
<feature type="domain" description="DNA helicase Pif1-like 2B" evidence="2">
    <location>
        <begin position="143"/>
        <end position="188"/>
    </location>
</feature>
<evidence type="ECO:0000259" key="2">
    <source>
        <dbReference type="Pfam" id="PF21530"/>
    </source>
</evidence>
<organism evidence="3 4">
    <name type="scientific">Prorocentrum cordatum</name>
    <dbReference type="NCBI Taxonomy" id="2364126"/>
    <lineage>
        <taxon>Eukaryota</taxon>
        <taxon>Sar</taxon>
        <taxon>Alveolata</taxon>
        <taxon>Dinophyceae</taxon>
        <taxon>Prorocentrales</taxon>
        <taxon>Prorocentraceae</taxon>
        <taxon>Prorocentrum</taxon>
    </lineage>
</organism>
<feature type="compositionally biased region" description="Basic and acidic residues" evidence="1">
    <location>
        <begin position="394"/>
        <end position="425"/>
    </location>
</feature>
<dbReference type="SUPFAM" id="SSF52540">
    <property type="entry name" value="P-loop containing nucleoside triphosphate hydrolases"/>
    <property type="match status" value="1"/>
</dbReference>
<proteinExistence type="predicted"/>
<dbReference type="InterPro" id="IPR027417">
    <property type="entry name" value="P-loop_NTPase"/>
</dbReference>
<evidence type="ECO:0000313" key="3">
    <source>
        <dbReference type="EMBL" id="CAK0859363.1"/>
    </source>
</evidence>